<feature type="non-terminal residue" evidence="1">
    <location>
        <position position="1"/>
    </location>
</feature>
<sequence>NNNVPIKEICVLLLSESKQAIEYSTKVFENTLKSPHWKESDAQITSYNEATVVAVVNLAELQFDEMSRIDFEIAVSFTKSGKT</sequence>
<name>S4P2J4_9NEOP</name>
<organism evidence="1">
    <name type="scientific">Pararge aegeria</name>
    <name type="common">speckled wood butterfly</name>
    <dbReference type="NCBI Taxonomy" id="116150"/>
    <lineage>
        <taxon>Eukaryota</taxon>
        <taxon>Metazoa</taxon>
        <taxon>Ecdysozoa</taxon>
        <taxon>Arthropoda</taxon>
        <taxon>Hexapoda</taxon>
        <taxon>Insecta</taxon>
        <taxon>Pterygota</taxon>
        <taxon>Neoptera</taxon>
        <taxon>Endopterygota</taxon>
        <taxon>Lepidoptera</taxon>
        <taxon>Glossata</taxon>
        <taxon>Ditrysia</taxon>
        <taxon>Papilionoidea</taxon>
        <taxon>Nymphalidae</taxon>
        <taxon>Satyrinae</taxon>
        <taxon>Satyrini</taxon>
        <taxon>Parargina</taxon>
        <taxon>Pararge</taxon>
    </lineage>
</organism>
<accession>S4P2J4</accession>
<reference evidence="1" key="1">
    <citation type="journal article" date="2013" name="BMC Genomics">
        <title>Unscrambling butterfly oogenesis.</title>
        <authorList>
            <person name="Carter J.M."/>
            <person name="Baker S.C."/>
            <person name="Pink R."/>
            <person name="Carter D.R."/>
            <person name="Collins A."/>
            <person name="Tomlin J."/>
            <person name="Gibbs M."/>
            <person name="Breuker C.J."/>
        </authorList>
    </citation>
    <scope>NUCLEOTIDE SEQUENCE</scope>
    <source>
        <tissue evidence="1">Ovary</tissue>
    </source>
</reference>
<dbReference type="AlphaFoldDB" id="S4P2J4"/>
<evidence type="ECO:0000313" key="1">
    <source>
        <dbReference type="EMBL" id="JAA82583.1"/>
    </source>
</evidence>
<reference evidence="1" key="2">
    <citation type="submission" date="2013-05" db="EMBL/GenBank/DDBJ databases">
        <authorList>
            <person name="Carter J.-M."/>
            <person name="Baker S.C."/>
            <person name="Pink R."/>
            <person name="Carter D.R.F."/>
            <person name="Collins A."/>
            <person name="Tomlin J."/>
            <person name="Gibbs M."/>
            <person name="Breuker C.J."/>
        </authorList>
    </citation>
    <scope>NUCLEOTIDE SEQUENCE</scope>
    <source>
        <tissue evidence="1">Ovary</tissue>
    </source>
</reference>
<feature type="non-terminal residue" evidence="1">
    <location>
        <position position="83"/>
    </location>
</feature>
<protein>
    <submittedName>
        <fullName evidence="1">Uncharacterized protein</fullName>
    </submittedName>
</protein>
<dbReference type="EMBL" id="GAIX01009977">
    <property type="protein sequence ID" value="JAA82583.1"/>
    <property type="molecule type" value="Transcribed_RNA"/>
</dbReference>
<proteinExistence type="predicted"/>